<feature type="chain" id="PRO_5045829237" description="Amine oxidase" evidence="7">
    <location>
        <begin position="20"/>
        <end position="647"/>
    </location>
</feature>
<gene>
    <name evidence="11" type="ORF">P3X46_027663</name>
</gene>
<evidence type="ECO:0000256" key="1">
    <source>
        <dbReference type="ARBA" id="ARBA00007983"/>
    </source>
</evidence>
<dbReference type="PANTHER" id="PTHR10638">
    <property type="entry name" value="COPPER AMINE OXIDASE"/>
    <property type="match status" value="1"/>
</dbReference>
<dbReference type="Proteomes" id="UP001174677">
    <property type="component" value="Chromosome 15"/>
</dbReference>
<evidence type="ECO:0000259" key="9">
    <source>
        <dbReference type="Pfam" id="PF02727"/>
    </source>
</evidence>
<accession>A0ABQ9L3K9</accession>
<evidence type="ECO:0000259" key="10">
    <source>
        <dbReference type="Pfam" id="PF02728"/>
    </source>
</evidence>
<feature type="domain" description="Copper amine oxidase catalytic" evidence="8">
    <location>
        <begin position="236"/>
        <end position="643"/>
    </location>
</feature>
<name>A0ABQ9L3K9_HEVBR</name>
<evidence type="ECO:0000256" key="2">
    <source>
        <dbReference type="ARBA" id="ARBA00022723"/>
    </source>
</evidence>
<keyword evidence="2 6" id="KW-0479">Metal-binding</keyword>
<keyword evidence="3 6" id="KW-0801">TPQ</keyword>
<keyword evidence="5 6" id="KW-0186">Copper</keyword>
<comment type="cofactor">
    <cofactor evidence="6">
        <name>Cu cation</name>
        <dbReference type="ChEBI" id="CHEBI:23378"/>
    </cofactor>
    <text evidence="6">Contains 1 topaquinone per subunit.</text>
</comment>
<feature type="domain" description="Copper amine oxidase N2-terminal" evidence="9">
    <location>
        <begin position="22"/>
        <end position="108"/>
    </location>
</feature>
<evidence type="ECO:0000313" key="12">
    <source>
        <dbReference type="Proteomes" id="UP001174677"/>
    </source>
</evidence>
<dbReference type="SUPFAM" id="SSF49998">
    <property type="entry name" value="Amine oxidase catalytic domain"/>
    <property type="match status" value="1"/>
</dbReference>
<keyword evidence="12" id="KW-1185">Reference proteome</keyword>
<dbReference type="InterPro" id="IPR036460">
    <property type="entry name" value="Cu_amine_oxidase_C_sf"/>
</dbReference>
<feature type="signal peptide" evidence="7">
    <location>
        <begin position="1"/>
        <end position="19"/>
    </location>
</feature>
<dbReference type="EC" id="1.4.3.-" evidence="6"/>
<evidence type="ECO:0000313" key="11">
    <source>
        <dbReference type="EMBL" id="KAJ9154312.1"/>
    </source>
</evidence>
<evidence type="ECO:0000256" key="3">
    <source>
        <dbReference type="ARBA" id="ARBA00022772"/>
    </source>
</evidence>
<comment type="caution">
    <text evidence="11">The sequence shown here is derived from an EMBL/GenBank/DDBJ whole genome shotgun (WGS) entry which is preliminary data.</text>
</comment>
<evidence type="ECO:0000256" key="5">
    <source>
        <dbReference type="ARBA" id="ARBA00023008"/>
    </source>
</evidence>
<dbReference type="InterPro" id="IPR016182">
    <property type="entry name" value="Cu_amine_oxidase_N-reg"/>
</dbReference>
<evidence type="ECO:0000259" key="8">
    <source>
        <dbReference type="Pfam" id="PF01179"/>
    </source>
</evidence>
<dbReference type="InterPro" id="IPR049948">
    <property type="entry name" value="Cu_Am_ox_TPQ-bd"/>
</dbReference>
<dbReference type="Pfam" id="PF01179">
    <property type="entry name" value="Cu_amine_oxid"/>
    <property type="match status" value="1"/>
</dbReference>
<dbReference type="SUPFAM" id="SSF54416">
    <property type="entry name" value="Amine oxidase N-terminal region"/>
    <property type="match status" value="2"/>
</dbReference>
<dbReference type="PROSITE" id="PS01164">
    <property type="entry name" value="COPPER_AMINE_OXID_1"/>
    <property type="match status" value="1"/>
</dbReference>
<dbReference type="EMBL" id="JARPOI010000015">
    <property type="protein sequence ID" value="KAJ9154312.1"/>
    <property type="molecule type" value="Genomic_DNA"/>
</dbReference>
<comment type="similarity">
    <text evidence="1 6">Belongs to the copper/topaquinone oxidase family.</text>
</comment>
<keyword evidence="4 6" id="KW-0560">Oxidoreductase</keyword>
<organism evidence="11 12">
    <name type="scientific">Hevea brasiliensis</name>
    <name type="common">Para rubber tree</name>
    <name type="synonym">Siphonia brasiliensis</name>
    <dbReference type="NCBI Taxonomy" id="3981"/>
    <lineage>
        <taxon>Eukaryota</taxon>
        <taxon>Viridiplantae</taxon>
        <taxon>Streptophyta</taxon>
        <taxon>Embryophyta</taxon>
        <taxon>Tracheophyta</taxon>
        <taxon>Spermatophyta</taxon>
        <taxon>Magnoliopsida</taxon>
        <taxon>eudicotyledons</taxon>
        <taxon>Gunneridae</taxon>
        <taxon>Pentapetalae</taxon>
        <taxon>rosids</taxon>
        <taxon>fabids</taxon>
        <taxon>Malpighiales</taxon>
        <taxon>Euphorbiaceae</taxon>
        <taxon>Crotonoideae</taxon>
        <taxon>Micrandreae</taxon>
        <taxon>Hevea</taxon>
    </lineage>
</organism>
<keyword evidence="7" id="KW-0732">Signal</keyword>
<dbReference type="Gene3D" id="3.10.450.40">
    <property type="match status" value="2"/>
</dbReference>
<protein>
    <recommendedName>
        <fullName evidence="6">Amine oxidase</fullName>
        <ecNumber evidence="6">1.4.3.-</ecNumber>
    </recommendedName>
</protein>
<proteinExistence type="inferred from homology"/>
<evidence type="ECO:0000256" key="7">
    <source>
        <dbReference type="SAM" id="SignalP"/>
    </source>
</evidence>
<evidence type="ECO:0000256" key="4">
    <source>
        <dbReference type="ARBA" id="ARBA00023002"/>
    </source>
</evidence>
<dbReference type="Pfam" id="PF02727">
    <property type="entry name" value="Cu_amine_oxidN2"/>
    <property type="match status" value="1"/>
</dbReference>
<dbReference type="InterPro" id="IPR015800">
    <property type="entry name" value="Cu_amine_oxidase_N2"/>
</dbReference>
<dbReference type="Gene3D" id="2.70.98.20">
    <property type="entry name" value="Copper amine oxidase, catalytic domain"/>
    <property type="match status" value="1"/>
</dbReference>
<feature type="domain" description="Copper amine oxidase N3-terminal" evidence="10">
    <location>
        <begin position="116"/>
        <end position="210"/>
    </location>
</feature>
<dbReference type="PANTHER" id="PTHR10638:SF40">
    <property type="entry name" value="PRIMARY AMINE OXIDASE 1"/>
    <property type="match status" value="1"/>
</dbReference>
<sequence>MAIPLLFLVFVMKSCFVASLYHPLDPLSPDEINQVRLIVQESRLGHFPNLTFHFADVEEPDKEDVLKCLSSSKPNKFIPRRSMVVVRARGETHKLVLDLATGSIISDDVYTGHGYPPLTFNELFQASKLPLKYPKFIQSVTKRGLNLSEVSCVPFTVGWYGEHITKRAVRVACFYRGGSINVFARPIEGISILVDVDSMQITAYIDRFRAPLPKAEGTDFRSRAKPKSIFYNVSDSGFKIDGHRVRWANWDLHIAFDARAGIVISTASIFDAKMKKFRPVLYRGHVSETFVPYMDPTSEWYFRTFMDVGEFGFGRAADTLQPLVDCPANAAYLDGYVVGADGQAQKMSSVICIFERYGGDVAMRHKEINVPGKVIQTGEPEISLVVRMVATVGNYDYILDWEFKKSGSIKVGVALTGILEMKATSYINNDQININVYGTLITENAVAVNHDHFLTYYLDLDVDGNHNSFVKAKQLTAKLPPFNAQSPRKSYWTVVRETVKTEAEARIHLGLKPTELLIVNSDKKTRLGNQVGYRLISGQPVNSLLSTDDYPQIRAAYTKYQVWVTPYNKSERWAGGFYADRSHGDDGLAVWSHRNRVIENRDIVVWYTVGFHHSPCQEDFPMMPTLHDGFELRPANFFESNPLLEQD</sequence>
<evidence type="ECO:0000256" key="6">
    <source>
        <dbReference type="RuleBase" id="RU000672"/>
    </source>
</evidence>
<comment type="PTM">
    <text evidence="6">Topaquinone (TPQ) is generated by copper-dependent autoxidation of a specific tyrosyl residue.</text>
</comment>
<dbReference type="InterPro" id="IPR015802">
    <property type="entry name" value="Cu_amine_oxidase_N3"/>
</dbReference>
<dbReference type="InterPro" id="IPR015798">
    <property type="entry name" value="Cu_amine_oxidase_C"/>
</dbReference>
<dbReference type="Pfam" id="PF02728">
    <property type="entry name" value="Cu_amine_oxidN3"/>
    <property type="match status" value="1"/>
</dbReference>
<reference evidence="11 12" key="1">
    <citation type="journal article" date="2023" name="Plant Biotechnol. J.">
        <title>Chromosome-level wild Hevea brasiliensis genome provides new tools for genomic-assisted breeding and valuable loci to elevate rubber yield.</title>
        <authorList>
            <person name="Cheng H."/>
            <person name="Song X."/>
            <person name="Hu Y."/>
            <person name="Wu T."/>
            <person name="Yang Q."/>
            <person name="An Z."/>
            <person name="Feng S."/>
            <person name="Deng Z."/>
            <person name="Wu W."/>
            <person name="Zeng X."/>
            <person name="Tu M."/>
            <person name="Wang X."/>
            <person name="Huang H."/>
        </authorList>
    </citation>
    <scope>NUCLEOTIDE SEQUENCE [LARGE SCALE GENOMIC DNA]</scope>
    <source>
        <strain evidence="11">MT/VB/25A 57/8</strain>
    </source>
</reference>
<dbReference type="InterPro" id="IPR000269">
    <property type="entry name" value="Cu_amine_oxidase"/>
</dbReference>